<keyword evidence="2" id="KW-1185">Reference proteome</keyword>
<name>A0ABT7U5K4_9BACE</name>
<gene>
    <name evidence="1" type="ORF">QUW02_07655</name>
</gene>
<comment type="caution">
    <text evidence="1">The sequence shown here is derived from an EMBL/GenBank/DDBJ whole genome shotgun (WGS) entry which is preliminary data.</text>
</comment>
<dbReference type="Pfam" id="PF14907">
    <property type="entry name" value="NTP_transf_5"/>
    <property type="match status" value="1"/>
</dbReference>
<evidence type="ECO:0000313" key="1">
    <source>
        <dbReference type="EMBL" id="MDM8145792.1"/>
    </source>
</evidence>
<dbReference type="EMBL" id="JAUDCF010000015">
    <property type="protein sequence ID" value="MDM8145792.1"/>
    <property type="molecule type" value="Genomic_DNA"/>
</dbReference>
<proteinExistence type="predicted"/>
<protein>
    <submittedName>
        <fullName evidence="1">Nucleotidyltransferase family protein</fullName>
    </submittedName>
</protein>
<dbReference type="Proteomes" id="UP001228403">
    <property type="component" value="Unassembled WGS sequence"/>
</dbReference>
<sequence length="361" mass="43216">MKENYFLDLLKCSLNNKPFPHYLKENEWTTIYELAKKQTLTGILLDGIKKLPKEQCPPKPILLQWFTHVEKIRKKNQELNQLAIKVSQKFQKDGFKTVILKGQGNALLYPDPFVRTPGDIDIWLSGSRKDIIKYVRKYCPHEEIVYHHAEFPVMKGCDIEVHFTPSWMNNFFKNQRLQKIFCEIKEKQFSNEVNLPDCSGNICIPTSGFNRMYILLHIYRHLFEEGIGLRQLVDYYYVLKQDCPKEEKDNSSKWIRELGMQRFCSAVMYIMQEILGLEKEYLIYPPSKKEGLFLLDEIMRAGNFGKYDDRIIRQIQESHGHKYFRKIKRNIRFIKSYPDEVIWNPVFRLWQFCWRKKNGYL</sequence>
<dbReference type="InterPro" id="IPR039498">
    <property type="entry name" value="NTP_transf_5"/>
</dbReference>
<evidence type="ECO:0000313" key="2">
    <source>
        <dbReference type="Proteomes" id="UP001228403"/>
    </source>
</evidence>
<accession>A0ABT7U5K4</accession>
<reference evidence="2" key="2">
    <citation type="submission" date="2023-07" db="EMBL/GenBank/DDBJ databases">
        <title>Identification and characterization of horizontal gene transfer across gut microbiota members of farm animals based on homology search.</title>
        <authorList>
            <person name="Schwarzerova J."/>
            <person name="Nykrynova M."/>
            <person name="Jureckova K."/>
            <person name="Cejkova D."/>
            <person name="Rychlik I."/>
        </authorList>
    </citation>
    <scope>NUCLEOTIDE SEQUENCE [LARGE SCALE GENOMIC DNA]</scope>
    <source>
        <strain evidence="2">ET4</strain>
    </source>
</reference>
<organism evidence="1 2">
    <name type="scientific">Bacteroides eggerthii</name>
    <dbReference type="NCBI Taxonomy" id="28111"/>
    <lineage>
        <taxon>Bacteria</taxon>
        <taxon>Pseudomonadati</taxon>
        <taxon>Bacteroidota</taxon>
        <taxon>Bacteroidia</taxon>
        <taxon>Bacteroidales</taxon>
        <taxon>Bacteroidaceae</taxon>
        <taxon>Bacteroides</taxon>
    </lineage>
</organism>
<reference evidence="1 2" key="1">
    <citation type="submission" date="2023-06" db="EMBL/GenBank/DDBJ databases">
        <authorList>
            <person name="Zeman M."/>
            <person name="Kubasova T."/>
            <person name="Jahodarova E."/>
            <person name="Nykrynova M."/>
            <person name="Rychlik I."/>
        </authorList>
    </citation>
    <scope>NUCLEOTIDE SEQUENCE [LARGE SCALE GENOMIC DNA]</scope>
    <source>
        <strain evidence="1 2">ET4</strain>
    </source>
</reference>